<comment type="caution">
    <text evidence="11">The sequence shown here is derived from an EMBL/GenBank/DDBJ whole genome shotgun (WGS) entry which is preliminary data.</text>
</comment>
<keyword evidence="7 8" id="KW-0408">Iron</keyword>
<dbReference type="SUPFAM" id="SSF46626">
    <property type="entry name" value="Cytochrome c"/>
    <property type="match status" value="2"/>
</dbReference>
<keyword evidence="3 8" id="KW-0479">Metal-binding</keyword>
<dbReference type="InterPro" id="IPR051395">
    <property type="entry name" value="Cytochrome_c_Peroxidase/MauG"/>
</dbReference>
<dbReference type="Proteomes" id="UP001501153">
    <property type="component" value="Unassembled WGS sequence"/>
</dbReference>
<evidence type="ECO:0000256" key="2">
    <source>
        <dbReference type="ARBA" id="ARBA00022617"/>
    </source>
</evidence>
<dbReference type="PANTHER" id="PTHR30600:SF10">
    <property type="entry name" value="BLL6722 PROTEIN"/>
    <property type="match status" value="1"/>
</dbReference>
<comment type="subcellular location">
    <subcellularLocation>
        <location evidence="1">Periplasm</location>
    </subcellularLocation>
</comment>
<dbReference type="InterPro" id="IPR004852">
    <property type="entry name" value="Di-haem_cyt_c_peroxidsae"/>
</dbReference>
<dbReference type="EMBL" id="BAABGZ010000074">
    <property type="protein sequence ID" value="GAA4365622.1"/>
    <property type="molecule type" value="Genomic_DNA"/>
</dbReference>
<accession>A0ABP8IQI1</accession>
<dbReference type="Gene3D" id="1.10.760.10">
    <property type="entry name" value="Cytochrome c-like domain"/>
    <property type="match status" value="2"/>
</dbReference>
<organism evidence="11 12">
    <name type="scientific">Hymenobacter saemangeumensis</name>
    <dbReference type="NCBI Taxonomy" id="1084522"/>
    <lineage>
        <taxon>Bacteria</taxon>
        <taxon>Pseudomonadati</taxon>
        <taxon>Bacteroidota</taxon>
        <taxon>Cytophagia</taxon>
        <taxon>Cytophagales</taxon>
        <taxon>Hymenobacteraceae</taxon>
        <taxon>Hymenobacter</taxon>
    </lineage>
</organism>
<keyword evidence="12" id="KW-1185">Reference proteome</keyword>
<evidence type="ECO:0000256" key="7">
    <source>
        <dbReference type="ARBA" id="ARBA00023004"/>
    </source>
</evidence>
<evidence type="ECO:0000259" key="10">
    <source>
        <dbReference type="PROSITE" id="PS51007"/>
    </source>
</evidence>
<keyword evidence="4 9" id="KW-0732">Signal</keyword>
<feature type="signal peptide" evidence="9">
    <location>
        <begin position="1"/>
        <end position="24"/>
    </location>
</feature>
<evidence type="ECO:0000256" key="3">
    <source>
        <dbReference type="ARBA" id="ARBA00022723"/>
    </source>
</evidence>
<dbReference type="GO" id="GO:0004601">
    <property type="term" value="F:peroxidase activity"/>
    <property type="evidence" value="ECO:0007669"/>
    <property type="project" value="UniProtKB-KW"/>
</dbReference>
<gene>
    <name evidence="11" type="ORF">GCM10023185_36040</name>
</gene>
<keyword evidence="5" id="KW-0574">Periplasm</keyword>
<feature type="chain" id="PRO_5045747946" evidence="9">
    <location>
        <begin position="25"/>
        <end position="370"/>
    </location>
</feature>
<protein>
    <submittedName>
        <fullName evidence="11">Cytochrome c peroxidase</fullName>
    </submittedName>
</protein>
<feature type="domain" description="Cytochrome c" evidence="10">
    <location>
        <begin position="216"/>
        <end position="357"/>
    </location>
</feature>
<evidence type="ECO:0000313" key="11">
    <source>
        <dbReference type="EMBL" id="GAA4365622.1"/>
    </source>
</evidence>
<dbReference type="PROSITE" id="PS51007">
    <property type="entry name" value="CYTC"/>
    <property type="match status" value="1"/>
</dbReference>
<evidence type="ECO:0000256" key="4">
    <source>
        <dbReference type="ARBA" id="ARBA00022729"/>
    </source>
</evidence>
<dbReference type="InterPro" id="IPR036909">
    <property type="entry name" value="Cyt_c-like_dom_sf"/>
</dbReference>
<dbReference type="InterPro" id="IPR009056">
    <property type="entry name" value="Cyt_c-like_dom"/>
</dbReference>
<dbReference type="PROSITE" id="PS51257">
    <property type="entry name" value="PROKAR_LIPOPROTEIN"/>
    <property type="match status" value="1"/>
</dbReference>
<dbReference type="PIRSF" id="PIRSF000294">
    <property type="entry name" value="Cytochrome-c_peroxidase"/>
    <property type="match status" value="1"/>
</dbReference>
<keyword evidence="11" id="KW-0575">Peroxidase</keyword>
<name>A0ABP8IQI1_9BACT</name>
<proteinExistence type="predicted"/>
<evidence type="ECO:0000256" key="6">
    <source>
        <dbReference type="ARBA" id="ARBA00023002"/>
    </source>
</evidence>
<evidence type="ECO:0000256" key="8">
    <source>
        <dbReference type="PROSITE-ProRule" id="PRU00433"/>
    </source>
</evidence>
<keyword evidence="2 8" id="KW-0349">Heme</keyword>
<dbReference type="InterPro" id="IPR026259">
    <property type="entry name" value="MauG/Cytc_peroxidase"/>
</dbReference>
<evidence type="ECO:0000313" key="12">
    <source>
        <dbReference type="Proteomes" id="UP001501153"/>
    </source>
</evidence>
<dbReference type="RefSeq" id="WP_345237510.1">
    <property type="nucleotide sequence ID" value="NZ_BAABGZ010000074.1"/>
</dbReference>
<keyword evidence="6" id="KW-0560">Oxidoreductase</keyword>
<evidence type="ECO:0000256" key="9">
    <source>
        <dbReference type="SAM" id="SignalP"/>
    </source>
</evidence>
<evidence type="ECO:0000256" key="1">
    <source>
        <dbReference type="ARBA" id="ARBA00004418"/>
    </source>
</evidence>
<dbReference type="Pfam" id="PF03150">
    <property type="entry name" value="CCP_MauG"/>
    <property type="match status" value="1"/>
</dbReference>
<evidence type="ECO:0000256" key="5">
    <source>
        <dbReference type="ARBA" id="ARBA00022764"/>
    </source>
</evidence>
<sequence>MSSPRPARFLFWLPAALLALGVLSCCNDPNEPNPVPEPTVYRLQIPENFPQNPAQPANNPLTNEGVELGRHLFYETALSVDNSISCASCHRQDKAFADAQPRAVGVNGARHARNSMPLQNLLWEDKLTWDGASATLEQQARVPLENPIEMHLPLTAGVSRLKGMPKYVDLFRKAFRGQDITEENTLKALAQFERTLISGNSRFDRYRRGNRTLLNSDELRGLQLFVTHPDGRVRGGNCSDCHAGDLQTDREFRNNGLDATLTDLGLGAVTGRASDNGKFRVPSLRNIELTAPYMHDGRFGTLEQVLDHYNEHVARNSPNIDPLIVNATNDPFQAPSSQLGLTATEKRQIIAFLKTLTDSSFVRDPRFARP</sequence>
<reference evidence="12" key="1">
    <citation type="journal article" date="2019" name="Int. J. Syst. Evol. Microbiol.">
        <title>The Global Catalogue of Microorganisms (GCM) 10K type strain sequencing project: providing services to taxonomists for standard genome sequencing and annotation.</title>
        <authorList>
            <consortium name="The Broad Institute Genomics Platform"/>
            <consortium name="The Broad Institute Genome Sequencing Center for Infectious Disease"/>
            <person name="Wu L."/>
            <person name="Ma J."/>
        </authorList>
    </citation>
    <scope>NUCLEOTIDE SEQUENCE [LARGE SCALE GENOMIC DNA]</scope>
    <source>
        <strain evidence="12">JCM 17923</strain>
    </source>
</reference>
<dbReference type="PANTHER" id="PTHR30600">
    <property type="entry name" value="CYTOCHROME C PEROXIDASE-RELATED"/>
    <property type="match status" value="1"/>
</dbReference>